<evidence type="ECO:0000313" key="2">
    <source>
        <dbReference type="EMBL" id="KAK4877670.1"/>
    </source>
</evidence>
<proteinExistence type="predicted"/>
<sequence length="80" mass="9469">MNYKNASEIKNDIEKFLNKNLGRNMKSKKAHKIGTKTSKIFINDDLTKQEREIDAQIRKRVGEERSKSRKVRNGYHKTVY</sequence>
<gene>
    <name evidence="2" type="ORF">RN001_010176</name>
</gene>
<keyword evidence="3" id="KW-1185">Reference proteome</keyword>
<dbReference type="Proteomes" id="UP001353858">
    <property type="component" value="Unassembled WGS sequence"/>
</dbReference>
<evidence type="ECO:0000313" key="3">
    <source>
        <dbReference type="Proteomes" id="UP001353858"/>
    </source>
</evidence>
<feature type="region of interest" description="Disordered" evidence="1">
    <location>
        <begin position="59"/>
        <end position="80"/>
    </location>
</feature>
<reference evidence="3" key="1">
    <citation type="submission" date="2023-01" db="EMBL/GenBank/DDBJ databases">
        <title>Key to firefly adult light organ development and bioluminescence: homeobox transcription factors regulate luciferase expression and transportation to peroxisome.</title>
        <authorList>
            <person name="Fu X."/>
        </authorList>
    </citation>
    <scope>NUCLEOTIDE SEQUENCE [LARGE SCALE GENOMIC DNA]</scope>
</reference>
<accession>A0AAN7Q312</accession>
<dbReference type="AlphaFoldDB" id="A0AAN7Q312"/>
<organism evidence="2 3">
    <name type="scientific">Aquatica leii</name>
    <dbReference type="NCBI Taxonomy" id="1421715"/>
    <lineage>
        <taxon>Eukaryota</taxon>
        <taxon>Metazoa</taxon>
        <taxon>Ecdysozoa</taxon>
        <taxon>Arthropoda</taxon>
        <taxon>Hexapoda</taxon>
        <taxon>Insecta</taxon>
        <taxon>Pterygota</taxon>
        <taxon>Neoptera</taxon>
        <taxon>Endopterygota</taxon>
        <taxon>Coleoptera</taxon>
        <taxon>Polyphaga</taxon>
        <taxon>Elateriformia</taxon>
        <taxon>Elateroidea</taxon>
        <taxon>Lampyridae</taxon>
        <taxon>Luciolinae</taxon>
        <taxon>Aquatica</taxon>
    </lineage>
</organism>
<evidence type="ECO:0000256" key="1">
    <source>
        <dbReference type="SAM" id="MobiDB-lite"/>
    </source>
</evidence>
<feature type="compositionally biased region" description="Basic residues" evidence="1">
    <location>
        <begin position="67"/>
        <end position="80"/>
    </location>
</feature>
<protein>
    <submittedName>
        <fullName evidence="2">Uncharacterized protein</fullName>
    </submittedName>
</protein>
<name>A0AAN7Q312_9COLE</name>
<dbReference type="EMBL" id="JARPUR010000004">
    <property type="protein sequence ID" value="KAK4877670.1"/>
    <property type="molecule type" value="Genomic_DNA"/>
</dbReference>
<comment type="caution">
    <text evidence="2">The sequence shown here is derived from an EMBL/GenBank/DDBJ whole genome shotgun (WGS) entry which is preliminary data.</text>
</comment>